<keyword evidence="2" id="KW-0732">Signal</keyword>
<dbReference type="EMBL" id="JAHWDP010000007">
    <property type="protein sequence ID" value="MBW2939025.1"/>
    <property type="molecule type" value="Genomic_DNA"/>
</dbReference>
<accession>A0A9X1FQQ0</accession>
<evidence type="ECO:0000313" key="4">
    <source>
        <dbReference type="Proteomes" id="UP001138686"/>
    </source>
</evidence>
<proteinExistence type="predicted"/>
<evidence type="ECO:0008006" key="5">
    <source>
        <dbReference type="Google" id="ProtNLM"/>
    </source>
</evidence>
<name>A0A9X1FQQ0_9FLAO</name>
<keyword evidence="4" id="KW-1185">Reference proteome</keyword>
<gene>
    <name evidence="3" type="ORF">KXJ69_12985</name>
</gene>
<dbReference type="RefSeq" id="WP_219053552.1">
    <property type="nucleotide sequence ID" value="NZ_JAHWDP010000007.1"/>
</dbReference>
<dbReference type="Proteomes" id="UP001138686">
    <property type="component" value="Unassembled WGS sequence"/>
</dbReference>
<comment type="caution">
    <text evidence="3">The sequence shown here is derived from an EMBL/GenBank/DDBJ whole genome shotgun (WGS) entry which is preliminary data.</text>
</comment>
<feature type="coiled-coil region" evidence="1">
    <location>
        <begin position="1033"/>
        <end position="1067"/>
    </location>
</feature>
<sequence>MKKIVLILALLAVFITQAQTDGLNYQAVIIDPNVQELPWQDATGNILPNEVITLRFSILDESGSIEYQETQETRTDAYGMVNLIIGQGTPSTGNRFTDVFWGGSRKDLQVEVSFQGQFSEIEKKPLTFIPYAYHRDIIATGYFVLDGPATLGNTLVVEGTNDLNGSLSVNNESPTNLTGTLTVDGQADLNNTVNINNGSEFNASGNVNVAGDTQLDSTLNVDGITNLNGDLRVNNNSSTLLTGSFQVDGETNLNGDVNINNGSTLTINGPLNVEGITTLEDNLLVEGTTNLNNSLDVNNTSPTHLSGTLTTEGRTTLNNTLQVLGGTDLNNIFRVNNASDSYLFGTLIVDLATNLNNGLWVNNGATTLLTGPLNVNGEILFGNDLTINGNTNLNDALFVNNSENTNLSGSLNVLGNSLLESELKVNSLTTLNNTLTVTNQEKMYATGTLNVHGISNLNNSLKVTNGASSFLNGALTVDEVTLFQNSLTVTNSSPSTLSGTLNVEGITTLLDNLRVENNSATLLTGRLVVDEASTLNDLLVANGANTQLTGELQVNEASTFNSTTAIQGATLINNDLTVTGNTSLTSVSSGSINVFGDTAGSIATFSNTNTADGDGILIKLGRTHGAWNGSDYNSLPVPIPAAITAARDLLVAAVNNSGADPNLDLADIIALTPSTMRRGSLIDVNNFVFNKINSGLGLPKAFPSLNMPGQILQNEVTFYNGNNAVCSGQYCYSICVPFVGCYTVCIPPVNVCVPAIPRIYFPGVNLPTIPLSSPSIPDLSQYVPKLPTTITVDGFPNTAIPDVSLGNVAYSLSKENEYISFQDKDGRQTGVIRAQSMSDFRDNTIYDNIYMLNLLSNFVGVDLADGVAAGLTGVSNVIDEFNKIGVEYSSGNGDYAEWLERIDVSENISAGDIVGVIGGKITRDLTNAEQVMVVSHRPIILGNAPEEKDFPLGNTVAFMGQVPVKVMGPVTHGDYIIASKTIVGYGKAISPNNTKAEDFKYTVGRSWETNSKEGPKLVNTVVGVNDYDFSLILSNFEMQQKNLDTKIETLEQKLERISAKITKAKQDEIIYAVEK</sequence>
<evidence type="ECO:0000313" key="3">
    <source>
        <dbReference type="EMBL" id="MBW2939025.1"/>
    </source>
</evidence>
<keyword evidence="1" id="KW-0175">Coiled coil</keyword>
<evidence type="ECO:0000256" key="1">
    <source>
        <dbReference type="SAM" id="Coils"/>
    </source>
</evidence>
<reference evidence="3" key="1">
    <citation type="submission" date="2021-07" db="EMBL/GenBank/DDBJ databases">
        <title>Aureisphaera sp. CAU 1614 isolated from sea sediment.</title>
        <authorList>
            <person name="Kim W."/>
        </authorList>
    </citation>
    <scope>NUCLEOTIDE SEQUENCE</scope>
    <source>
        <strain evidence="3">CAU 1614</strain>
    </source>
</reference>
<organism evidence="3 4">
    <name type="scientific">Halomarinibacterium sedimenti</name>
    <dbReference type="NCBI Taxonomy" id="2857106"/>
    <lineage>
        <taxon>Bacteria</taxon>
        <taxon>Pseudomonadati</taxon>
        <taxon>Bacteroidota</taxon>
        <taxon>Flavobacteriia</taxon>
        <taxon>Flavobacteriales</taxon>
        <taxon>Flavobacteriaceae</taxon>
        <taxon>Halomarinibacterium</taxon>
    </lineage>
</organism>
<protein>
    <recommendedName>
        <fullName evidence="5">Peptidase S74 domain-containing protein</fullName>
    </recommendedName>
</protein>
<dbReference type="AlphaFoldDB" id="A0A9X1FQQ0"/>
<feature type="signal peptide" evidence="2">
    <location>
        <begin position="1"/>
        <end position="18"/>
    </location>
</feature>
<feature type="chain" id="PRO_5040845687" description="Peptidase S74 domain-containing protein" evidence="2">
    <location>
        <begin position="19"/>
        <end position="1075"/>
    </location>
</feature>
<evidence type="ECO:0000256" key="2">
    <source>
        <dbReference type="SAM" id="SignalP"/>
    </source>
</evidence>